<accession>A0A6F9DHX0</accession>
<dbReference type="GO" id="GO:0005886">
    <property type="term" value="C:plasma membrane"/>
    <property type="evidence" value="ECO:0007669"/>
    <property type="project" value="UniProtKB-SubCell"/>
</dbReference>
<dbReference type="SUPFAM" id="SSF81321">
    <property type="entry name" value="Family A G protein-coupled receptor-like"/>
    <property type="match status" value="2"/>
</dbReference>
<dbReference type="GO" id="GO:0007218">
    <property type="term" value="P:neuropeptide signaling pathway"/>
    <property type="evidence" value="ECO:0007669"/>
    <property type="project" value="TreeGrafter"/>
</dbReference>
<evidence type="ECO:0000256" key="2">
    <source>
        <dbReference type="ARBA" id="ARBA00022475"/>
    </source>
</evidence>
<dbReference type="GO" id="GO:0042923">
    <property type="term" value="F:neuropeptide binding"/>
    <property type="evidence" value="ECO:0007669"/>
    <property type="project" value="TreeGrafter"/>
</dbReference>
<evidence type="ECO:0000256" key="3">
    <source>
        <dbReference type="ARBA" id="ARBA00022692"/>
    </source>
</evidence>
<proteinExistence type="evidence at transcript level"/>
<feature type="transmembrane region" description="Helical" evidence="11">
    <location>
        <begin position="83"/>
        <end position="101"/>
    </location>
</feature>
<feature type="compositionally biased region" description="Polar residues" evidence="10">
    <location>
        <begin position="578"/>
        <end position="596"/>
    </location>
</feature>
<feature type="region of interest" description="Disordered" evidence="10">
    <location>
        <begin position="573"/>
        <end position="609"/>
    </location>
</feature>
<keyword evidence="3 9" id="KW-0812">Transmembrane</keyword>
<dbReference type="GO" id="GO:0043005">
    <property type="term" value="C:neuron projection"/>
    <property type="evidence" value="ECO:0007669"/>
    <property type="project" value="TreeGrafter"/>
</dbReference>
<evidence type="ECO:0000313" key="13">
    <source>
        <dbReference type="EMBL" id="CAB3262630.1"/>
    </source>
</evidence>
<keyword evidence="8 9" id="KW-0807">Transducer</keyword>
<evidence type="ECO:0000259" key="12">
    <source>
        <dbReference type="PROSITE" id="PS50262"/>
    </source>
</evidence>
<feature type="domain" description="G-protein coupled receptors family 1 profile" evidence="12">
    <location>
        <begin position="60"/>
        <end position="546"/>
    </location>
</feature>
<dbReference type="EMBL" id="LR786768">
    <property type="protein sequence ID" value="CAB3262630.1"/>
    <property type="molecule type" value="mRNA"/>
</dbReference>
<organism evidence="13">
    <name type="scientific">Phallusia mammillata</name>
    <dbReference type="NCBI Taxonomy" id="59560"/>
    <lineage>
        <taxon>Eukaryota</taxon>
        <taxon>Metazoa</taxon>
        <taxon>Chordata</taxon>
        <taxon>Tunicata</taxon>
        <taxon>Ascidiacea</taxon>
        <taxon>Phlebobranchia</taxon>
        <taxon>Ascidiidae</taxon>
        <taxon>Phallusia</taxon>
    </lineage>
</organism>
<evidence type="ECO:0000256" key="4">
    <source>
        <dbReference type="ARBA" id="ARBA00022989"/>
    </source>
</evidence>
<comment type="similarity">
    <text evidence="9">Belongs to the G-protein coupled receptor 1 family.</text>
</comment>
<evidence type="ECO:0000256" key="11">
    <source>
        <dbReference type="SAM" id="Phobius"/>
    </source>
</evidence>
<feature type="transmembrane region" description="Helical" evidence="11">
    <location>
        <begin position="160"/>
        <end position="185"/>
    </location>
</feature>
<sequence length="669" mass="72380">MSQDYLAGLSSVMPDEDAVDVDFNIVLGASIGTTAESSTTEINWPKVIFSILICIIGLIGNTVVIFVIVVLREYRKSVTHWYVLQLAVADSLFLLTLPFKTTEDLNKRWIYPEWMCQAKETLLFLNYYASIMFLMIMSIDRYVAVCHTFSDGLQKLRKPLAAVSITTAAWIICLCLCIPVMLYSATVGTHPYCSCSYVFPSPEDESNITKTCIDQGFTHDIDQCLEILAPTEGGTKYCKVTPDIVKDLVMQYLSGANGGIDFSKYLLGFGGGGTGGGTGGGDGGLGGFDPSILLGNSSAPVMPNISSFGIVPESNTGATAAVNVTTTTSSPAPALPALPGFPSLAGFDFASYFAGAFPAAGGSNLPTEASGEVPNNEGINETVNEATQAAVVVTTPHMESKAPVKEGVPSKCTYVHSPYGWKVFMIFNFVVMYVLPVIVMVVCYGLIINRLSSSKFRTNSTASVTQSNGKKRKTSTRSDKDRRRVTIMCAALVSTFVLLWLPFHVNHLAKLAGINVSIEMAYICENLPVAGSLLAYLNSALNPYLYSFLGSNFKRRWELLRKAPGMRQFMSMARRQSDTSGVKTRNNKNRNTSQSRHYWGTGSIKAPNSTVERNLSTKPIVYNTAMLQGPSEKASSEGRAPSPGASVYDTPRKEAGQAETEAQATTLLQ</sequence>
<dbReference type="InterPro" id="IPR017452">
    <property type="entry name" value="GPCR_Rhodpsn_7TM"/>
</dbReference>
<evidence type="ECO:0000256" key="9">
    <source>
        <dbReference type="RuleBase" id="RU000688"/>
    </source>
</evidence>
<evidence type="ECO:0000256" key="8">
    <source>
        <dbReference type="ARBA" id="ARBA00023224"/>
    </source>
</evidence>
<evidence type="ECO:0000256" key="6">
    <source>
        <dbReference type="ARBA" id="ARBA00023136"/>
    </source>
</evidence>
<dbReference type="Gene3D" id="1.20.1070.10">
    <property type="entry name" value="Rhodopsin 7-helix transmembrane proteins"/>
    <property type="match status" value="2"/>
</dbReference>
<dbReference type="PANTHER" id="PTHR24229:SF109">
    <property type="entry name" value="SOMATOSTATIN RECEPTOR TYPE 2-LIKE"/>
    <property type="match status" value="1"/>
</dbReference>
<dbReference type="PROSITE" id="PS00237">
    <property type="entry name" value="G_PROTEIN_RECEP_F1_1"/>
    <property type="match status" value="1"/>
</dbReference>
<protein>
    <submittedName>
        <fullName evidence="13">Uncharacterized protein LOC100181055</fullName>
    </submittedName>
</protein>
<evidence type="ECO:0000256" key="10">
    <source>
        <dbReference type="SAM" id="MobiDB-lite"/>
    </source>
</evidence>
<feature type="region of interest" description="Disordered" evidence="10">
    <location>
        <begin position="627"/>
        <end position="669"/>
    </location>
</feature>
<keyword evidence="7 9" id="KW-0675">Receptor</keyword>
<feature type="transmembrane region" description="Helical" evidence="11">
    <location>
        <begin position="47"/>
        <end position="71"/>
    </location>
</feature>
<gene>
    <name evidence="13" type="primary">LOC100181055</name>
</gene>
<evidence type="ECO:0000256" key="5">
    <source>
        <dbReference type="ARBA" id="ARBA00023040"/>
    </source>
</evidence>
<evidence type="ECO:0000256" key="7">
    <source>
        <dbReference type="ARBA" id="ARBA00023170"/>
    </source>
</evidence>
<dbReference type="GO" id="GO:0004930">
    <property type="term" value="F:G protein-coupled receptor activity"/>
    <property type="evidence" value="ECO:0007669"/>
    <property type="project" value="UniProtKB-KW"/>
</dbReference>
<dbReference type="PANTHER" id="PTHR24229">
    <property type="entry name" value="NEUROPEPTIDES RECEPTOR"/>
    <property type="match status" value="1"/>
</dbReference>
<reference evidence="13" key="1">
    <citation type="submission" date="2020-04" db="EMBL/GenBank/DDBJ databases">
        <authorList>
            <person name="Neveu A P."/>
        </authorList>
    </citation>
    <scope>NUCLEOTIDE SEQUENCE</scope>
    <source>
        <tissue evidence="13">Whole embryo</tissue>
    </source>
</reference>
<keyword evidence="5 9" id="KW-0297">G-protein coupled receptor</keyword>
<dbReference type="PROSITE" id="PS50262">
    <property type="entry name" value="G_PROTEIN_RECEP_F1_2"/>
    <property type="match status" value="1"/>
</dbReference>
<feature type="transmembrane region" description="Helical" evidence="11">
    <location>
        <begin position="121"/>
        <end position="139"/>
    </location>
</feature>
<keyword evidence="2" id="KW-1003">Cell membrane</keyword>
<dbReference type="AlphaFoldDB" id="A0A6F9DHX0"/>
<feature type="transmembrane region" description="Helical" evidence="11">
    <location>
        <begin position="485"/>
        <end position="503"/>
    </location>
</feature>
<dbReference type="Pfam" id="PF00001">
    <property type="entry name" value="7tm_1"/>
    <property type="match status" value="2"/>
</dbReference>
<name>A0A6F9DHX0_9ASCI</name>
<keyword evidence="6 11" id="KW-0472">Membrane</keyword>
<dbReference type="InterPro" id="IPR000276">
    <property type="entry name" value="GPCR_Rhodpsn"/>
</dbReference>
<comment type="subcellular location">
    <subcellularLocation>
        <location evidence="1">Cell membrane</location>
        <topology evidence="1">Multi-pass membrane protein</topology>
    </subcellularLocation>
</comment>
<dbReference type="PRINTS" id="PR00237">
    <property type="entry name" value="GPCRRHODOPSN"/>
</dbReference>
<feature type="compositionally biased region" description="Low complexity" evidence="10">
    <location>
        <begin position="657"/>
        <end position="669"/>
    </location>
</feature>
<keyword evidence="4 11" id="KW-1133">Transmembrane helix</keyword>
<feature type="transmembrane region" description="Helical" evidence="11">
    <location>
        <begin position="419"/>
        <end position="447"/>
    </location>
</feature>
<evidence type="ECO:0000256" key="1">
    <source>
        <dbReference type="ARBA" id="ARBA00004651"/>
    </source>
</evidence>